<sequence>MKVHEILAEYNVTAKQISRDQNIPYTTIQSAFKRPVSKWTVGTLTAVAIELDLGVEELITLLDEKEPLTPFIKWVGGKRQLLRWINVLKPASFNQYYEPFLGGGAVFLNLTPEVATINDFNAELINVWQVVKKYPSELMAILAVHQKNNSKAYYLDLRSADRDGRIAQMTEVERAARFIYMNKTGFNGLWRVNRAGQNNVPYGRYKNPNICDDRIFSVSAYLNENNVTILNGDYKKAVENAQQHDFVYFDPPYIPVNITSSFTAYTESDFGLVQQQELRDTFIELTRKGVYVMLSNSDVPLIDELYGGYAGINIHRVNARRAINADATKRGAVGEVIITNY</sequence>
<dbReference type="SUPFAM" id="SSF53335">
    <property type="entry name" value="S-adenosyl-L-methionine-dependent methyltransferases"/>
    <property type="match status" value="1"/>
</dbReference>
<dbReference type="AlphaFoldDB" id="A0AB37RH63"/>
<dbReference type="EMBL" id="RDCL01000090">
    <property type="protein sequence ID" value="RMW52539.1"/>
    <property type="molecule type" value="Genomic_DNA"/>
</dbReference>
<evidence type="ECO:0000313" key="9">
    <source>
        <dbReference type="EMBL" id="RMW52539.1"/>
    </source>
</evidence>
<comment type="catalytic activity">
    <reaction evidence="6 8">
        <text>a 2'-deoxyadenosine in DNA + S-adenosyl-L-methionine = an N(6)-methyl-2'-deoxyadenosine in DNA + S-adenosyl-L-homocysteine + H(+)</text>
        <dbReference type="Rhea" id="RHEA:15197"/>
        <dbReference type="Rhea" id="RHEA-COMP:12418"/>
        <dbReference type="Rhea" id="RHEA-COMP:12419"/>
        <dbReference type="ChEBI" id="CHEBI:15378"/>
        <dbReference type="ChEBI" id="CHEBI:57856"/>
        <dbReference type="ChEBI" id="CHEBI:59789"/>
        <dbReference type="ChEBI" id="CHEBI:90615"/>
        <dbReference type="ChEBI" id="CHEBI:90616"/>
        <dbReference type="EC" id="2.1.1.72"/>
    </reaction>
</comment>
<dbReference type="GO" id="GO:0043565">
    <property type="term" value="F:sequence-specific DNA binding"/>
    <property type="evidence" value="ECO:0007669"/>
    <property type="project" value="TreeGrafter"/>
</dbReference>
<dbReference type="PANTHER" id="PTHR30481">
    <property type="entry name" value="DNA ADENINE METHYLASE"/>
    <property type="match status" value="1"/>
</dbReference>
<dbReference type="Gene3D" id="1.10.1020.10">
    <property type="entry name" value="Adenine-specific Methyltransferase, Domain 2"/>
    <property type="match status" value="1"/>
</dbReference>
<evidence type="ECO:0000256" key="1">
    <source>
        <dbReference type="ARBA" id="ARBA00006594"/>
    </source>
</evidence>
<feature type="binding site" evidence="7">
    <location>
        <position position="78"/>
    </location>
    <ligand>
        <name>S-adenosyl-L-methionine</name>
        <dbReference type="ChEBI" id="CHEBI:59789"/>
    </ligand>
</feature>
<comment type="similarity">
    <text evidence="1 8">Belongs to the N(4)/N(6)-methyltransferase family.</text>
</comment>
<evidence type="ECO:0000256" key="4">
    <source>
        <dbReference type="ARBA" id="ARBA00022679"/>
    </source>
</evidence>
<dbReference type="GO" id="GO:1904047">
    <property type="term" value="F:S-adenosyl-L-methionine binding"/>
    <property type="evidence" value="ECO:0007669"/>
    <property type="project" value="TreeGrafter"/>
</dbReference>
<dbReference type="PIRSF" id="PIRSF000398">
    <property type="entry name" value="M_m6A_EcoRV"/>
    <property type="match status" value="1"/>
</dbReference>
<keyword evidence="3 8" id="KW-0489">Methyltransferase</keyword>
<dbReference type="GO" id="GO:0009307">
    <property type="term" value="P:DNA restriction-modification system"/>
    <property type="evidence" value="ECO:0007669"/>
    <property type="project" value="InterPro"/>
</dbReference>
<evidence type="ECO:0000256" key="6">
    <source>
        <dbReference type="ARBA" id="ARBA00047942"/>
    </source>
</evidence>
<comment type="caution">
    <text evidence="9">The sequence shown here is derived from an EMBL/GenBank/DDBJ whole genome shotgun (WGS) entry which is preliminary data.</text>
</comment>
<keyword evidence="5 8" id="KW-0949">S-adenosyl-L-methionine</keyword>
<dbReference type="InterPro" id="IPR023095">
    <property type="entry name" value="Ade_MeTrfase_dom_2"/>
</dbReference>
<dbReference type="PROSITE" id="PS00092">
    <property type="entry name" value="N6_MTASE"/>
    <property type="match status" value="1"/>
</dbReference>
<protein>
    <recommendedName>
        <fullName evidence="2 8">Site-specific DNA-methyltransferase (adenine-specific)</fullName>
        <ecNumber evidence="2 8">2.1.1.72</ecNumber>
    </recommendedName>
</protein>
<reference evidence="9 10" key="1">
    <citation type="submission" date="2018-10" db="EMBL/GenBank/DDBJ databases">
        <title>Genome sequences of five Lactobacillus pentosus strains isolated from brines of traditionally fermented spanish-style green table olives and differences between them.</title>
        <authorList>
            <person name="Jimenez Diaz R."/>
        </authorList>
    </citation>
    <scope>NUCLEOTIDE SEQUENCE [LARGE SCALE GENOMIC DNA]</scope>
    <source>
        <strain evidence="9 10">IG8</strain>
    </source>
</reference>
<dbReference type="Gene3D" id="3.40.50.150">
    <property type="entry name" value="Vaccinia Virus protein VP39"/>
    <property type="match status" value="1"/>
</dbReference>
<feature type="binding site" evidence="7">
    <location>
        <position position="74"/>
    </location>
    <ligand>
        <name>S-adenosyl-L-methionine</name>
        <dbReference type="ChEBI" id="CHEBI:59789"/>
    </ligand>
</feature>
<dbReference type="InterPro" id="IPR002052">
    <property type="entry name" value="DNA_methylase_N6_adenine_CS"/>
</dbReference>
<name>A0AB37RH63_LACPE</name>
<dbReference type="NCBIfam" id="TIGR00571">
    <property type="entry name" value="dam"/>
    <property type="match status" value="1"/>
</dbReference>
<accession>A0AB37RH63</accession>
<dbReference type="PANTHER" id="PTHR30481:SF3">
    <property type="entry name" value="DNA ADENINE METHYLASE"/>
    <property type="match status" value="1"/>
</dbReference>
<evidence type="ECO:0000256" key="7">
    <source>
        <dbReference type="PIRSR" id="PIRSR000398-1"/>
    </source>
</evidence>
<dbReference type="InterPro" id="IPR029063">
    <property type="entry name" value="SAM-dependent_MTases_sf"/>
</dbReference>
<keyword evidence="4 8" id="KW-0808">Transferase</keyword>
<evidence type="ECO:0000256" key="3">
    <source>
        <dbReference type="ARBA" id="ARBA00022603"/>
    </source>
</evidence>
<evidence type="ECO:0000256" key="8">
    <source>
        <dbReference type="RuleBase" id="RU361257"/>
    </source>
</evidence>
<dbReference type="EC" id="2.1.1.72" evidence="2 8"/>
<dbReference type="InterPro" id="IPR012327">
    <property type="entry name" value="MeTrfase_D12"/>
</dbReference>
<dbReference type="GO" id="GO:0006298">
    <property type="term" value="P:mismatch repair"/>
    <property type="evidence" value="ECO:0007669"/>
    <property type="project" value="TreeGrafter"/>
</dbReference>
<organism evidence="9 10">
    <name type="scientific">Lactiplantibacillus pentosus</name>
    <name type="common">Lactobacillus pentosus</name>
    <dbReference type="NCBI Taxonomy" id="1589"/>
    <lineage>
        <taxon>Bacteria</taxon>
        <taxon>Bacillati</taxon>
        <taxon>Bacillota</taxon>
        <taxon>Bacilli</taxon>
        <taxon>Lactobacillales</taxon>
        <taxon>Lactobacillaceae</taxon>
        <taxon>Lactiplantibacillus</taxon>
    </lineage>
</organism>
<dbReference type="GO" id="GO:0032259">
    <property type="term" value="P:methylation"/>
    <property type="evidence" value="ECO:0007669"/>
    <property type="project" value="UniProtKB-KW"/>
</dbReference>
<dbReference type="PRINTS" id="PR00505">
    <property type="entry name" value="D12N6MTFRASE"/>
</dbReference>
<dbReference type="Pfam" id="PF02086">
    <property type="entry name" value="MethyltransfD12"/>
    <property type="match status" value="1"/>
</dbReference>
<dbReference type="GO" id="GO:0009007">
    <property type="term" value="F:site-specific DNA-methyltransferase (adenine-specific) activity"/>
    <property type="evidence" value="ECO:0007669"/>
    <property type="project" value="UniProtKB-UniRule"/>
</dbReference>
<evidence type="ECO:0000313" key="10">
    <source>
        <dbReference type="Proteomes" id="UP000281061"/>
    </source>
</evidence>
<evidence type="ECO:0000256" key="5">
    <source>
        <dbReference type="ARBA" id="ARBA00022691"/>
    </source>
</evidence>
<gene>
    <name evidence="9" type="ORF">D6U17_13420</name>
</gene>
<evidence type="ECO:0000256" key="2">
    <source>
        <dbReference type="ARBA" id="ARBA00011900"/>
    </source>
</evidence>
<proteinExistence type="inferred from homology"/>
<feature type="binding site" evidence="7">
    <location>
        <position position="119"/>
    </location>
    <ligand>
        <name>S-adenosyl-L-methionine</name>
        <dbReference type="ChEBI" id="CHEBI:59789"/>
    </ligand>
</feature>
<dbReference type="Proteomes" id="UP000281061">
    <property type="component" value="Unassembled WGS sequence"/>
</dbReference>
<feature type="binding site" evidence="7">
    <location>
        <position position="250"/>
    </location>
    <ligand>
        <name>S-adenosyl-L-methionine</name>
        <dbReference type="ChEBI" id="CHEBI:59789"/>
    </ligand>
</feature>
<dbReference type="InterPro" id="IPR012263">
    <property type="entry name" value="M_m6A_EcoRV"/>
</dbReference>